<accession>A0ABW0HDS9</accession>
<evidence type="ECO:0000313" key="3">
    <source>
        <dbReference type="Proteomes" id="UP001596104"/>
    </source>
</evidence>
<dbReference type="PANTHER" id="PTHR35271:SF1">
    <property type="entry name" value="ABC TRANSPORTER, SUBSTRATE-BINDING LIPOPROTEIN"/>
    <property type="match status" value="1"/>
</dbReference>
<sequence>MHRRSLLVALAVCGLAMSGRAARSAEPAKRISMLIGLPLDHPIVSARVAELYRLLAERGWVEGKNLRVSWRVWGASEVDLARGAAEVVAENPDIIVVGSSAETAAVLAKTRRIPVLFGTASDPVGSGFVRSLERPDGNATGFSNNDPAMSEKWVELLAEIAPATRRIGVVFNPHTTPAAGATYLARLRAAATGDEPAFETIQVTEPAAIDREIAGFAGKGAGGGLVFLPDSFTYRNAALCTAAAARLALPAVYPFDTFTLQGGLMSYAGAREETAEMLASYIDLILRGADVAELPVQFSRSFELVINEKAAAALGLSLPASLRIRAQRILS</sequence>
<dbReference type="RefSeq" id="WP_291680451.1">
    <property type="nucleotide sequence ID" value="NZ_JBHSLV010000026.1"/>
</dbReference>
<comment type="caution">
    <text evidence="2">The sequence shown here is derived from an EMBL/GenBank/DDBJ whole genome shotgun (WGS) entry which is preliminary data.</text>
</comment>
<organism evidence="2 3">
    <name type="scientific">Bosea vestrisii</name>
    <dbReference type="NCBI Taxonomy" id="151416"/>
    <lineage>
        <taxon>Bacteria</taxon>
        <taxon>Pseudomonadati</taxon>
        <taxon>Pseudomonadota</taxon>
        <taxon>Alphaproteobacteria</taxon>
        <taxon>Hyphomicrobiales</taxon>
        <taxon>Boseaceae</taxon>
        <taxon>Bosea</taxon>
    </lineage>
</organism>
<dbReference type="EMBL" id="JBHSLV010000026">
    <property type="protein sequence ID" value="MFC5394104.1"/>
    <property type="molecule type" value="Genomic_DNA"/>
</dbReference>
<dbReference type="Pfam" id="PF04392">
    <property type="entry name" value="ABC_sub_bind"/>
    <property type="match status" value="1"/>
</dbReference>
<dbReference type="InterPro" id="IPR007487">
    <property type="entry name" value="ABC_transpt-TYRBP-like"/>
</dbReference>
<name>A0ABW0HDS9_9HYPH</name>
<evidence type="ECO:0000256" key="1">
    <source>
        <dbReference type="SAM" id="SignalP"/>
    </source>
</evidence>
<feature type="signal peptide" evidence="1">
    <location>
        <begin position="1"/>
        <end position="21"/>
    </location>
</feature>
<proteinExistence type="predicted"/>
<evidence type="ECO:0000313" key="2">
    <source>
        <dbReference type="EMBL" id="MFC5394104.1"/>
    </source>
</evidence>
<protein>
    <submittedName>
        <fullName evidence="2">ABC transporter substrate-binding protein</fullName>
    </submittedName>
</protein>
<keyword evidence="3" id="KW-1185">Reference proteome</keyword>
<feature type="chain" id="PRO_5045142087" evidence="1">
    <location>
        <begin position="22"/>
        <end position="331"/>
    </location>
</feature>
<gene>
    <name evidence="2" type="ORF">ACFPPC_15795</name>
</gene>
<dbReference type="Gene3D" id="3.40.50.2300">
    <property type="match status" value="2"/>
</dbReference>
<keyword evidence="1" id="KW-0732">Signal</keyword>
<dbReference type="CDD" id="cd06325">
    <property type="entry name" value="PBP1_ABC_unchar_transporter"/>
    <property type="match status" value="1"/>
</dbReference>
<dbReference type="PANTHER" id="PTHR35271">
    <property type="entry name" value="ABC TRANSPORTER, SUBSTRATE-BINDING LIPOPROTEIN-RELATED"/>
    <property type="match status" value="1"/>
</dbReference>
<dbReference type="Proteomes" id="UP001596104">
    <property type="component" value="Unassembled WGS sequence"/>
</dbReference>
<reference evidence="3" key="1">
    <citation type="journal article" date="2019" name="Int. J. Syst. Evol. Microbiol.">
        <title>The Global Catalogue of Microorganisms (GCM) 10K type strain sequencing project: providing services to taxonomists for standard genome sequencing and annotation.</title>
        <authorList>
            <consortium name="The Broad Institute Genomics Platform"/>
            <consortium name="The Broad Institute Genome Sequencing Center for Infectious Disease"/>
            <person name="Wu L."/>
            <person name="Ma J."/>
        </authorList>
    </citation>
    <scope>NUCLEOTIDE SEQUENCE [LARGE SCALE GENOMIC DNA]</scope>
    <source>
        <strain evidence="3">CGMCC 1.16326</strain>
    </source>
</reference>